<reference evidence="2" key="1">
    <citation type="submission" date="2018-05" db="EMBL/GenBank/DDBJ databases">
        <authorList>
            <person name="Lanie J.A."/>
            <person name="Ng W.-L."/>
            <person name="Kazmierczak K.M."/>
            <person name="Andrzejewski T.M."/>
            <person name="Davidsen T.M."/>
            <person name="Wayne K.J."/>
            <person name="Tettelin H."/>
            <person name="Glass J.I."/>
            <person name="Rusch D."/>
            <person name="Podicherti R."/>
            <person name="Tsui H.-C.T."/>
            <person name="Winkler M.E."/>
        </authorList>
    </citation>
    <scope>NUCLEOTIDE SEQUENCE</scope>
</reference>
<dbReference type="Gene3D" id="2.60.120.10">
    <property type="entry name" value="Jelly Rolls"/>
    <property type="match status" value="1"/>
</dbReference>
<feature type="region of interest" description="Disordered" evidence="1">
    <location>
        <begin position="1"/>
        <end position="20"/>
    </location>
</feature>
<feature type="compositionally biased region" description="Polar residues" evidence="1">
    <location>
        <begin position="1"/>
        <end position="11"/>
    </location>
</feature>
<organism evidence="2">
    <name type="scientific">marine metagenome</name>
    <dbReference type="NCBI Taxonomy" id="408172"/>
    <lineage>
        <taxon>unclassified sequences</taxon>
        <taxon>metagenomes</taxon>
        <taxon>ecological metagenomes</taxon>
    </lineage>
</organism>
<dbReference type="AlphaFoldDB" id="A0A382X266"/>
<name>A0A382X266_9ZZZZ</name>
<dbReference type="CDD" id="cd06990">
    <property type="entry name" value="cupin_DUF861"/>
    <property type="match status" value="1"/>
</dbReference>
<proteinExistence type="predicted"/>
<dbReference type="EMBL" id="UINC01164365">
    <property type="protein sequence ID" value="SVD65182.1"/>
    <property type="molecule type" value="Genomic_DNA"/>
</dbReference>
<evidence type="ECO:0000313" key="2">
    <source>
        <dbReference type="EMBL" id="SVD65182.1"/>
    </source>
</evidence>
<protein>
    <recommendedName>
        <fullName evidence="3">(S)-ureidoglycine aminohydrolase cupin domain-containing protein</fullName>
    </recommendedName>
</protein>
<gene>
    <name evidence="2" type="ORF">METZ01_LOCUS418036</name>
</gene>
<dbReference type="SUPFAM" id="SSF51182">
    <property type="entry name" value="RmlC-like cupins"/>
    <property type="match status" value="1"/>
</dbReference>
<evidence type="ECO:0000256" key="1">
    <source>
        <dbReference type="SAM" id="MobiDB-lite"/>
    </source>
</evidence>
<dbReference type="InterPro" id="IPR011051">
    <property type="entry name" value="RmlC_Cupin_sf"/>
</dbReference>
<sequence length="113" mass="12587">MATLSKKNFSNPDEKLTPEKTDMRIVDLAGTKMARIEVQPGWKWSECIKPIKKTESCEAKHIGIVQSGRMKLKHKDGSELEVGPGDAYIFEPGHDAWVLGDEAFIGFDLTQLA</sequence>
<evidence type="ECO:0008006" key="3">
    <source>
        <dbReference type="Google" id="ProtNLM"/>
    </source>
</evidence>
<dbReference type="InterPro" id="IPR014710">
    <property type="entry name" value="RmlC-like_jellyroll"/>
</dbReference>
<accession>A0A382X266</accession>